<keyword evidence="3" id="KW-1185">Reference proteome</keyword>
<feature type="domain" description="Phage capsid-like C-terminal" evidence="1">
    <location>
        <begin position="163"/>
        <end position="399"/>
    </location>
</feature>
<proteinExistence type="predicted"/>
<dbReference type="Gene3D" id="3.30.2320.10">
    <property type="entry name" value="hypothetical protein PF0899 domain"/>
    <property type="match status" value="1"/>
</dbReference>
<comment type="caution">
    <text evidence="2">The sequence shown here is derived from an EMBL/GenBank/DDBJ whole genome shotgun (WGS) entry which is preliminary data.</text>
</comment>
<reference evidence="2 3" key="1">
    <citation type="submission" date="2024-03" db="EMBL/GenBank/DDBJ databases">
        <title>Draft genome sequence of Pseudonocardia tropica JCM 19149.</title>
        <authorList>
            <person name="Butdee W."/>
            <person name="Duangmal K."/>
        </authorList>
    </citation>
    <scope>NUCLEOTIDE SEQUENCE [LARGE SCALE GENOMIC DNA]</scope>
    <source>
        <strain evidence="2 3">JCM 19149</strain>
    </source>
</reference>
<protein>
    <submittedName>
        <fullName evidence="2">Phage major capsid protein</fullName>
    </submittedName>
</protein>
<dbReference type="Proteomes" id="UP001464923">
    <property type="component" value="Unassembled WGS sequence"/>
</dbReference>
<evidence type="ECO:0000313" key="2">
    <source>
        <dbReference type="EMBL" id="MEQ3539573.1"/>
    </source>
</evidence>
<dbReference type="EMBL" id="JBEDNP010000006">
    <property type="protein sequence ID" value="MEQ3539573.1"/>
    <property type="molecule type" value="Genomic_DNA"/>
</dbReference>
<sequence length="401" mass="42727">MNPYLKAKLERYQTLRSSIEEIQTRAGNEARDLTPDEVRTINERTEEGRGLYDELAPEIEAHERSAKVATLSGELAQGEPRQTLDGRLVHAEDAMPPMAPRLMPTHEQIVELHRAVAEQRPLRLTVADRPRGGGEHERAAVTVDDTADVNVALVPRETREPRRLAVAARLGVQRVQGVTDVVYPVFNAGAADVAAEATKKPEYDAITPGLSTPQVIAVHTDATRQALESVSALEVRLRQKHAALIAKREDLLLVQTVLATTGIGSITGAAASTPFADTLLAAAAVVLGSDVGAAPNLAAINPADVVAVFGGAVGASGESPESRLRLDLHGMDVYVTPAVAAGTAVVGAWEAAARFVVGWDPRVLVDPYSQMKNNIVTTLTEEAVALAVDEPTGFVKVKFKP</sequence>
<gene>
    <name evidence="2" type="ORF">WHI96_12120</name>
</gene>
<evidence type="ECO:0000259" key="1">
    <source>
        <dbReference type="Pfam" id="PF05065"/>
    </source>
</evidence>
<dbReference type="InterPro" id="IPR054612">
    <property type="entry name" value="Phage_capsid-like_C"/>
</dbReference>
<organism evidence="2 3">
    <name type="scientific">Pseudonocardia tropica</name>
    <dbReference type="NCBI Taxonomy" id="681289"/>
    <lineage>
        <taxon>Bacteria</taxon>
        <taxon>Bacillati</taxon>
        <taxon>Actinomycetota</taxon>
        <taxon>Actinomycetes</taxon>
        <taxon>Pseudonocardiales</taxon>
        <taxon>Pseudonocardiaceae</taxon>
        <taxon>Pseudonocardia</taxon>
    </lineage>
</organism>
<name>A0ABV1JW09_9PSEU</name>
<evidence type="ECO:0000313" key="3">
    <source>
        <dbReference type="Proteomes" id="UP001464923"/>
    </source>
</evidence>
<dbReference type="SUPFAM" id="SSF56563">
    <property type="entry name" value="Major capsid protein gp5"/>
    <property type="match status" value="1"/>
</dbReference>
<dbReference type="RefSeq" id="WP_345649163.1">
    <property type="nucleotide sequence ID" value="NZ_BAABLY010000059.1"/>
</dbReference>
<dbReference type="Pfam" id="PF05065">
    <property type="entry name" value="Phage_capsid"/>
    <property type="match status" value="1"/>
</dbReference>
<accession>A0ABV1JW09</accession>
<dbReference type="Gene3D" id="3.30.2400.10">
    <property type="entry name" value="Major capsid protein gp5"/>
    <property type="match status" value="1"/>
</dbReference>